<organism evidence="1 2">
    <name type="scientific">Glomus cerebriforme</name>
    <dbReference type="NCBI Taxonomy" id="658196"/>
    <lineage>
        <taxon>Eukaryota</taxon>
        <taxon>Fungi</taxon>
        <taxon>Fungi incertae sedis</taxon>
        <taxon>Mucoromycota</taxon>
        <taxon>Glomeromycotina</taxon>
        <taxon>Glomeromycetes</taxon>
        <taxon>Glomerales</taxon>
        <taxon>Glomeraceae</taxon>
        <taxon>Glomus</taxon>
    </lineage>
</organism>
<protein>
    <submittedName>
        <fullName evidence="1">Uncharacterized protein</fullName>
    </submittedName>
</protein>
<reference evidence="1 2" key="1">
    <citation type="submission" date="2018-06" db="EMBL/GenBank/DDBJ databases">
        <title>Comparative genomics reveals the genomic features of Rhizophagus irregularis, R. cerebriforme, R. diaphanum and Gigaspora rosea, and their symbiotic lifestyle signature.</title>
        <authorList>
            <person name="Morin E."/>
            <person name="San Clemente H."/>
            <person name="Chen E.C.H."/>
            <person name="De La Providencia I."/>
            <person name="Hainaut M."/>
            <person name="Kuo A."/>
            <person name="Kohler A."/>
            <person name="Murat C."/>
            <person name="Tang N."/>
            <person name="Roy S."/>
            <person name="Loubradou J."/>
            <person name="Henrissat B."/>
            <person name="Grigoriev I.V."/>
            <person name="Corradi N."/>
            <person name="Roux C."/>
            <person name="Martin F.M."/>
        </authorList>
    </citation>
    <scope>NUCLEOTIDE SEQUENCE [LARGE SCALE GENOMIC DNA]</scope>
    <source>
        <strain evidence="1 2">DAOM 227022</strain>
    </source>
</reference>
<name>A0A397SXU4_9GLOM</name>
<evidence type="ECO:0000313" key="1">
    <source>
        <dbReference type="EMBL" id="RIA87731.1"/>
    </source>
</evidence>
<dbReference type="OrthoDB" id="270318at2759"/>
<proteinExistence type="predicted"/>
<dbReference type="Proteomes" id="UP000265703">
    <property type="component" value="Unassembled WGS sequence"/>
</dbReference>
<dbReference type="STRING" id="658196.A0A397SXU4"/>
<accession>A0A397SXU4</accession>
<evidence type="ECO:0000313" key="2">
    <source>
        <dbReference type="Proteomes" id="UP000265703"/>
    </source>
</evidence>
<sequence length="264" mass="30669">METLYAELKVEIFRYIKTPISLILINRNWYSTSQDSHARAEWLIYKYGRAQAFFHAVRLGNNFLTEKVVQCLIAKGAIISRYFVQRLVMQFGMNDNRLIEMKVDYNINVDNIATNDSWAASLNILAFTKLLTEAHRQLKGDIKIKGNDMELFHYLTAGALAINQASQKLLENVHEIKDLILNKKFIPFPPRPIPFPTEHYPSNDGYENIRQLNLLSRAVLIFPDIVKFWKQIGYHEVCKDLNNIVMQGMFMILFPQNSPANWKA</sequence>
<keyword evidence="2" id="KW-1185">Reference proteome</keyword>
<comment type="caution">
    <text evidence="1">The sequence shown here is derived from an EMBL/GenBank/DDBJ whole genome shotgun (WGS) entry which is preliminary data.</text>
</comment>
<dbReference type="EMBL" id="QKYT01000295">
    <property type="protein sequence ID" value="RIA87731.1"/>
    <property type="molecule type" value="Genomic_DNA"/>
</dbReference>
<gene>
    <name evidence="1" type="ORF">C1645_827371</name>
</gene>
<dbReference type="AlphaFoldDB" id="A0A397SXU4"/>